<accession>Q8EUL9</accession>
<evidence type="ECO:0000313" key="2">
    <source>
        <dbReference type="Proteomes" id="UP000002522"/>
    </source>
</evidence>
<dbReference type="RefSeq" id="WP_011077722.1">
    <property type="nucleotide sequence ID" value="NC_004432.1"/>
</dbReference>
<dbReference type="SUPFAM" id="SSF116965">
    <property type="entry name" value="Hypothetical protein MPN330"/>
    <property type="match status" value="1"/>
</dbReference>
<organism evidence="1 2">
    <name type="scientific">Malacoplasma penetrans (strain HF-2)</name>
    <name type="common">Mycoplasma penetrans</name>
    <dbReference type="NCBI Taxonomy" id="272633"/>
    <lineage>
        <taxon>Bacteria</taxon>
        <taxon>Bacillati</taxon>
        <taxon>Mycoplasmatota</taxon>
        <taxon>Mycoplasmoidales</taxon>
        <taxon>Mycoplasmoidaceae</taxon>
        <taxon>Malacoplasma</taxon>
    </lineage>
</organism>
<gene>
    <name evidence="1" type="ordered locus">MYPE9020</name>
</gene>
<dbReference type="InParanoid" id="Q8EUL9"/>
<dbReference type="Gene3D" id="1.10.472.40">
    <property type="entry name" value="Hypothetical protein mg237 homolog, domain 3"/>
    <property type="match status" value="1"/>
</dbReference>
<keyword evidence="2" id="KW-1185">Reference proteome</keyword>
<dbReference type="Proteomes" id="UP000002522">
    <property type="component" value="Chromosome"/>
</dbReference>
<evidence type="ECO:0008006" key="3">
    <source>
        <dbReference type="Google" id="ProtNLM"/>
    </source>
</evidence>
<dbReference type="HOGENOM" id="CLU_1022410_0_0_14"/>
<evidence type="ECO:0000313" key="1">
    <source>
        <dbReference type="EMBL" id="BAC44693.1"/>
    </source>
</evidence>
<protein>
    <recommendedName>
        <fullName evidence="3">DUF3196 domain-containing protein</fullName>
    </recommendedName>
</protein>
<dbReference type="STRING" id="272633.gene:10732024"/>
<dbReference type="KEGG" id="mpe:MYPE9020"/>
<proteinExistence type="predicted"/>
<dbReference type="AlphaFoldDB" id="Q8EUL9"/>
<dbReference type="EMBL" id="BA000026">
    <property type="protein sequence ID" value="BAC44693.1"/>
    <property type="molecule type" value="Genomic_DNA"/>
</dbReference>
<reference evidence="1 2" key="1">
    <citation type="journal article" date="2002" name="Nucleic Acids Res.">
        <title>The complete genomic sequence of Mycoplasma penetrans, an intracellular bacterial pathogen in humans.</title>
        <authorList>
            <person name="Sasaki Y."/>
            <person name="Ishikawa J."/>
            <person name="Yamashita A."/>
            <person name="Oshima K."/>
            <person name="Kenri T."/>
            <person name="Furuya K."/>
            <person name="Yoshino C."/>
            <person name="Horino A."/>
            <person name="Shiba T."/>
            <person name="Sasaki T."/>
            <person name="Hattori M."/>
        </authorList>
    </citation>
    <scope>NUCLEOTIDE SEQUENCE [LARGE SCALE GENOMIC DNA]</scope>
    <source>
        <strain evidence="1 2">HF-2</strain>
    </source>
</reference>
<dbReference type="eggNOG" id="ENOG5031YXE">
    <property type="taxonomic scope" value="Bacteria"/>
</dbReference>
<name>Q8EUL9_MALP2</name>
<dbReference type="Pfam" id="PF11428">
    <property type="entry name" value="DUF3196"/>
    <property type="match status" value="1"/>
</dbReference>
<sequence>MSKKEASKKKQTEKPKDQLTIYYENILSKVDALVKDKKINEALEMVNDELDSPYIPSEFEEAFMTISYNLSAEINYLNESVKYESLNREELFNSILNGKTINSVALSIFLERYKDNIEVSELKIFDSFLSSKKIFDIDKQNLIIALKPLNLDYEFDYYNSFADQIFKINIKSVNVLLSSPYFVELNKLVEEFTYKEPSLQEFCYLIIFDLYVYYFPNHPDYQISDLAYAIFQYMLNSLQGNIKEYKNPEIIKDIEKIVGIFLRAAENNNLKS</sequence>
<dbReference type="InterPro" id="IPR024503">
    <property type="entry name" value="DUF3196"/>
</dbReference>